<accession>A0ABD1XJK0</accession>
<dbReference type="Pfam" id="PF00646">
    <property type="entry name" value="F-box"/>
    <property type="match status" value="1"/>
</dbReference>
<dbReference type="PANTHER" id="PTHR31672:SF2">
    <property type="entry name" value="F-BOX DOMAIN-CONTAINING PROTEIN"/>
    <property type="match status" value="1"/>
</dbReference>
<comment type="caution">
    <text evidence="3">The sequence shown here is derived from an EMBL/GenBank/DDBJ whole genome shotgun (WGS) entry which is preliminary data.</text>
</comment>
<dbReference type="InterPro" id="IPR050796">
    <property type="entry name" value="SCF_F-box_component"/>
</dbReference>
<dbReference type="EMBL" id="JBHFFA010000008">
    <property type="protein sequence ID" value="KAL2608950.1"/>
    <property type="molecule type" value="Genomic_DNA"/>
</dbReference>
<dbReference type="InterPro" id="IPR036047">
    <property type="entry name" value="F-box-like_dom_sf"/>
</dbReference>
<sequence length="613" mass="70743">MDDSEEEPEHYISAAEDGNDHEDLEDWRSGSNNSSNSEGELFHDEATSSSNNGTETDADLYHHPQSILRIDHMNTDRIYEILWRTEMFQERGPSLKLHMQLQEVNSNSTTDSLRILQQRQRKSSAAGEMYEMDTDLWGHLNDDLFKQVLLRLPFETQCRFRAVSRSLRSILPGNSSPYPICVYENSCPLINNLLDINQSVGFVRRILGAFGLRSRRQLLERNPRPDQAEEYSQINRVAKGFVRRLSSDEYRKYSLRKRNQLDLSFAPKWIFTNRFRSSRDGLLYAFSVEKPSKNTEFEGPSSSEPSRSHHHRGLLYILNPFTRTWRTLSLSRFNLILDQRRVWRVWQDCCEVVVDLNSPSDFVVYLVISTEDETSEGSVSEVDLEEKWFICRYSSSNSSGSNEWSIIPGDFELPFRQESLCFLHREQLLYSWWKGQLSTYDLKTGKLVSVISPGVPSGNGVEEVEMVQIMEYKGSIFGALSCVLRSYVDEGELSSAIGICRLGKDMRWEGVKIMPKWAMDPRKMLDFKNVKDSAVDQEWIFLDFMVKVLGDYMCFKILSGFIHGGSRNRVVSQSVVGFHVPSDSWQSFDLIVPHLLGATDLELFEPRCLHVRL</sequence>
<feature type="compositionally biased region" description="Low complexity" evidence="1">
    <location>
        <begin position="29"/>
        <end position="39"/>
    </location>
</feature>
<proteinExistence type="predicted"/>
<dbReference type="InterPro" id="IPR001810">
    <property type="entry name" value="F-box_dom"/>
</dbReference>
<evidence type="ECO:0000259" key="2">
    <source>
        <dbReference type="Pfam" id="PF00646"/>
    </source>
</evidence>
<dbReference type="SUPFAM" id="SSF81383">
    <property type="entry name" value="F-box domain"/>
    <property type="match status" value="1"/>
</dbReference>
<gene>
    <name evidence="3" type="ORF">R1flu_027523</name>
</gene>
<organism evidence="3 4">
    <name type="scientific">Riccia fluitans</name>
    <dbReference type="NCBI Taxonomy" id="41844"/>
    <lineage>
        <taxon>Eukaryota</taxon>
        <taxon>Viridiplantae</taxon>
        <taxon>Streptophyta</taxon>
        <taxon>Embryophyta</taxon>
        <taxon>Marchantiophyta</taxon>
        <taxon>Marchantiopsida</taxon>
        <taxon>Marchantiidae</taxon>
        <taxon>Marchantiales</taxon>
        <taxon>Ricciaceae</taxon>
        <taxon>Riccia</taxon>
    </lineage>
</organism>
<dbReference type="Proteomes" id="UP001605036">
    <property type="component" value="Unassembled WGS sequence"/>
</dbReference>
<feature type="domain" description="F-box" evidence="2">
    <location>
        <begin position="138"/>
        <end position="171"/>
    </location>
</feature>
<evidence type="ECO:0000313" key="4">
    <source>
        <dbReference type="Proteomes" id="UP001605036"/>
    </source>
</evidence>
<protein>
    <recommendedName>
        <fullName evidence="2">F-box domain-containing protein</fullName>
    </recommendedName>
</protein>
<name>A0ABD1XJK0_9MARC</name>
<dbReference type="PANTHER" id="PTHR31672">
    <property type="entry name" value="BNACNNG10540D PROTEIN"/>
    <property type="match status" value="1"/>
</dbReference>
<evidence type="ECO:0000313" key="3">
    <source>
        <dbReference type="EMBL" id="KAL2608950.1"/>
    </source>
</evidence>
<reference evidence="3 4" key="1">
    <citation type="submission" date="2024-09" db="EMBL/GenBank/DDBJ databases">
        <title>Chromosome-scale assembly of Riccia fluitans.</title>
        <authorList>
            <person name="Paukszto L."/>
            <person name="Sawicki J."/>
            <person name="Karawczyk K."/>
            <person name="Piernik-Szablinska J."/>
            <person name="Szczecinska M."/>
            <person name="Mazdziarz M."/>
        </authorList>
    </citation>
    <scope>NUCLEOTIDE SEQUENCE [LARGE SCALE GENOMIC DNA]</scope>
    <source>
        <strain evidence="3">Rf_01</strain>
        <tissue evidence="3">Aerial parts of the thallus</tissue>
    </source>
</reference>
<feature type="region of interest" description="Disordered" evidence="1">
    <location>
        <begin position="1"/>
        <end position="59"/>
    </location>
</feature>
<dbReference type="AlphaFoldDB" id="A0ABD1XJK0"/>
<evidence type="ECO:0000256" key="1">
    <source>
        <dbReference type="SAM" id="MobiDB-lite"/>
    </source>
</evidence>
<keyword evidence="4" id="KW-1185">Reference proteome</keyword>